<feature type="region of interest" description="Disordered" evidence="5">
    <location>
        <begin position="117"/>
        <end position="173"/>
    </location>
</feature>
<dbReference type="PANTHER" id="PTHR15549:SF27">
    <property type="entry name" value="CHITIN-BINDING TYPE-1 DOMAIN-CONTAINING PROTEIN"/>
    <property type="match status" value="1"/>
</dbReference>
<protein>
    <recommendedName>
        <fullName evidence="10">Extracellular membrane protein CFEM domain-containing protein</fullName>
    </recommendedName>
</protein>
<dbReference type="GO" id="GO:0071944">
    <property type="term" value="C:cell periphery"/>
    <property type="evidence" value="ECO:0007669"/>
    <property type="project" value="UniProtKB-ARBA"/>
</dbReference>
<feature type="chain" id="PRO_5042900884" description="Extracellular membrane protein CFEM domain-containing protein" evidence="7">
    <location>
        <begin position="26"/>
        <end position="352"/>
    </location>
</feature>
<sequence length="352" mass="36450">MAGFRRTALFAVALVTLVFVSTTQAEDTIDFSFYPEKAQPCLYAAADLSKCESDTAKASNSCLCRNGGNFITNAAACIGQESRGDLAVVYDTMEDACAYSKTPISITKQEFMAAANPVTSTSSMVTSTTTSASSTASTEGTTTSSTSTSTSTSTDAAATTAPPDDEQDKEASPGLSHAALAGVIGGASAAGLALLGAIAWFVFRRRRKAGEESHPMLPQHGHAAMASGPYNNNHSPPDTGGFPKRDWALSPDPRASRFNWESPSHLSYPSSVFAEQQVGGYMPNAAPAPSPPPFIVPELDGAAVYPPPTGTAAAPAEMGATPIAATAPLHAQFQAYRPGLPPAGLGWHPSQR</sequence>
<keyword evidence="3 6" id="KW-1133">Transmembrane helix</keyword>
<feature type="compositionally biased region" description="Low complexity" evidence="5">
    <location>
        <begin position="119"/>
        <end position="161"/>
    </location>
</feature>
<feature type="signal peptide" evidence="7">
    <location>
        <begin position="1"/>
        <end position="25"/>
    </location>
</feature>
<dbReference type="Proteomes" id="UP001304895">
    <property type="component" value="Unassembled WGS sequence"/>
</dbReference>
<keyword evidence="2 6" id="KW-0812">Transmembrane</keyword>
<evidence type="ECO:0000256" key="7">
    <source>
        <dbReference type="SAM" id="SignalP"/>
    </source>
</evidence>
<proteinExistence type="predicted"/>
<evidence type="ECO:0000256" key="5">
    <source>
        <dbReference type="SAM" id="MobiDB-lite"/>
    </source>
</evidence>
<dbReference type="EMBL" id="MU853409">
    <property type="protein sequence ID" value="KAK4134039.1"/>
    <property type="molecule type" value="Genomic_DNA"/>
</dbReference>
<dbReference type="InterPro" id="IPR051694">
    <property type="entry name" value="Immunoregulatory_rcpt-like"/>
</dbReference>
<reference evidence="8" key="2">
    <citation type="submission" date="2023-05" db="EMBL/GenBank/DDBJ databases">
        <authorList>
            <consortium name="Lawrence Berkeley National Laboratory"/>
            <person name="Steindorff A."/>
            <person name="Hensen N."/>
            <person name="Bonometti L."/>
            <person name="Westerberg I."/>
            <person name="Brannstrom I.O."/>
            <person name="Guillou S."/>
            <person name="Cros-Aarteil S."/>
            <person name="Calhoun S."/>
            <person name="Haridas S."/>
            <person name="Kuo A."/>
            <person name="Mondo S."/>
            <person name="Pangilinan J."/>
            <person name="Riley R."/>
            <person name="Labutti K."/>
            <person name="Andreopoulos B."/>
            <person name="Lipzen A."/>
            <person name="Chen C."/>
            <person name="Yanf M."/>
            <person name="Daum C."/>
            <person name="Ng V."/>
            <person name="Clum A."/>
            <person name="Ohm R."/>
            <person name="Martin F."/>
            <person name="Silar P."/>
            <person name="Natvig D."/>
            <person name="Lalanne C."/>
            <person name="Gautier V."/>
            <person name="Ament-Velasquez S.L."/>
            <person name="Kruys A."/>
            <person name="Hutchinson M.I."/>
            <person name="Powell A.J."/>
            <person name="Barry K."/>
            <person name="Miller A.N."/>
            <person name="Grigoriev I.V."/>
            <person name="Debuchy R."/>
            <person name="Gladieux P."/>
            <person name="Thoren M.H."/>
            <person name="Johannesson H."/>
        </authorList>
    </citation>
    <scope>NUCLEOTIDE SEQUENCE</scope>
    <source>
        <strain evidence="8">CBS 123565</strain>
    </source>
</reference>
<comment type="subcellular location">
    <subcellularLocation>
        <location evidence="1">Membrane</location>
        <topology evidence="1">Single-pass membrane protein</topology>
    </subcellularLocation>
</comment>
<gene>
    <name evidence="8" type="ORF">BT67DRAFT_305321</name>
</gene>
<keyword evidence="9" id="KW-1185">Reference proteome</keyword>
<evidence type="ECO:0000256" key="3">
    <source>
        <dbReference type="ARBA" id="ARBA00022989"/>
    </source>
</evidence>
<keyword evidence="4 6" id="KW-0472">Membrane</keyword>
<feature type="region of interest" description="Disordered" evidence="5">
    <location>
        <begin position="212"/>
        <end position="248"/>
    </location>
</feature>
<dbReference type="InterPro" id="IPR004913">
    <property type="entry name" value="Herpes_gJ"/>
</dbReference>
<evidence type="ECO:0000313" key="9">
    <source>
        <dbReference type="Proteomes" id="UP001304895"/>
    </source>
</evidence>
<organism evidence="8 9">
    <name type="scientific">Trichocladium antarcticum</name>
    <dbReference type="NCBI Taxonomy" id="1450529"/>
    <lineage>
        <taxon>Eukaryota</taxon>
        <taxon>Fungi</taxon>
        <taxon>Dikarya</taxon>
        <taxon>Ascomycota</taxon>
        <taxon>Pezizomycotina</taxon>
        <taxon>Sordariomycetes</taxon>
        <taxon>Sordariomycetidae</taxon>
        <taxon>Sordariales</taxon>
        <taxon>Chaetomiaceae</taxon>
        <taxon>Trichocladium</taxon>
    </lineage>
</organism>
<dbReference type="AlphaFoldDB" id="A0AAN6UJT6"/>
<evidence type="ECO:0000256" key="1">
    <source>
        <dbReference type="ARBA" id="ARBA00004167"/>
    </source>
</evidence>
<dbReference type="PANTHER" id="PTHR15549">
    <property type="entry name" value="PAIRED IMMUNOGLOBULIN-LIKE TYPE 2 RECEPTOR"/>
    <property type="match status" value="1"/>
</dbReference>
<dbReference type="GO" id="GO:0016020">
    <property type="term" value="C:membrane"/>
    <property type="evidence" value="ECO:0007669"/>
    <property type="project" value="UniProtKB-SubCell"/>
</dbReference>
<evidence type="ECO:0000256" key="2">
    <source>
        <dbReference type="ARBA" id="ARBA00022692"/>
    </source>
</evidence>
<dbReference type="CDD" id="cd12087">
    <property type="entry name" value="TM_EGFR-like"/>
    <property type="match status" value="1"/>
</dbReference>
<reference evidence="8" key="1">
    <citation type="journal article" date="2023" name="Mol. Phylogenet. Evol.">
        <title>Genome-scale phylogeny and comparative genomics of the fungal order Sordariales.</title>
        <authorList>
            <person name="Hensen N."/>
            <person name="Bonometti L."/>
            <person name="Westerberg I."/>
            <person name="Brannstrom I.O."/>
            <person name="Guillou S."/>
            <person name="Cros-Aarteil S."/>
            <person name="Calhoun S."/>
            <person name="Haridas S."/>
            <person name="Kuo A."/>
            <person name="Mondo S."/>
            <person name="Pangilinan J."/>
            <person name="Riley R."/>
            <person name="LaButti K."/>
            <person name="Andreopoulos B."/>
            <person name="Lipzen A."/>
            <person name="Chen C."/>
            <person name="Yan M."/>
            <person name="Daum C."/>
            <person name="Ng V."/>
            <person name="Clum A."/>
            <person name="Steindorff A."/>
            <person name="Ohm R.A."/>
            <person name="Martin F."/>
            <person name="Silar P."/>
            <person name="Natvig D.O."/>
            <person name="Lalanne C."/>
            <person name="Gautier V."/>
            <person name="Ament-Velasquez S.L."/>
            <person name="Kruys A."/>
            <person name="Hutchinson M.I."/>
            <person name="Powell A.J."/>
            <person name="Barry K."/>
            <person name="Miller A.N."/>
            <person name="Grigoriev I.V."/>
            <person name="Debuchy R."/>
            <person name="Gladieux P."/>
            <person name="Hiltunen Thoren M."/>
            <person name="Johannesson H."/>
        </authorList>
    </citation>
    <scope>NUCLEOTIDE SEQUENCE</scope>
    <source>
        <strain evidence="8">CBS 123565</strain>
    </source>
</reference>
<comment type="caution">
    <text evidence="8">The sequence shown here is derived from an EMBL/GenBank/DDBJ whole genome shotgun (WGS) entry which is preliminary data.</text>
</comment>
<evidence type="ECO:0008006" key="10">
    <source>
        <dbReference type="Google" id="ProtNLM"/>
    </source>
</evidence>
<name>A0AAN6UJT6_9PEZI</name>
<dbReference type="Pfam" id="PF03229">
    <property type="entry name" value="Alpha_GJ"/>
    <property type="match status" value="1"/>
</dbReference>
<evidence type="ECO:0000256" key="6">
    <source>
        <dbReference type="SAM" id="Phobius"/>
    </source>
</evidence>
<evidence type="ECO:0000313" key="8">
    <source>
        <dbReference type="EMBL" id="KAK4134039.1"/>
    </source>
</evidence>
<accession>A0AAN6UJT6</accession>
<evidence type="ECO:0000256" key="4">
    <source>
        <dbReference type="ARBA" id="ARBA00023136"/>
    </source>
</evidence>
<keyword evidence="7" id="KW-0732">Signal</keyword>
<feature type="transmembrane region" description="Helical" evidence="6">
    <location>
        <begin position="178"/>
        <end position="203"/>
    </location>
</feature>